<dbReference type="InterPro" id="IPR023321">
    <property type="entry name" value="PINIT"/>
</dbReference>
<dbReference type="UniPathway" id="UPA00886"/>
<keyword evidence="5" id="KW-0479">Metal-binding</keyword>
<evidence type="ECO:0000256" key="9">
    <source>
        <dbReference type="ARBA" id="ARBA00023242"/>
    </source>
</evidence>
<accession>A0A7R8WJ83</accession>
<dbReference type="GO" id="GO:0005634">
    <property type="term" value="C:nucleus"/>
    <property type="evidence" value="ECO:0007669"/>
    <property type="project" value="UniProtKB-SubCell"/>
</dbReference>
<dbReference type="PANTHER" id="PTHR10782:SF94">
    <property type="entry name" value="SUPPRESSOR OF VARIEGATION 2-10, ISOFORM I"/>
    <property type="match status" value="1"/>
</dbReference>
<dbReference type="EMBL" id="OB664026">
    <property type="protein sequence ID" value="CAD7231918.1"/>
    <property type="molecule type" value="Genomic_DNA"/>
</dbReference>
<dbReference type="Gene3D" id="1.10.720.30">
    <property type="entry name" value="SAP domain"/>
    <property type="match status" value="1"/>
</dbReference>
<evidence type="ECO:0000256" key="8">
    <source>
        <dbReference type="ARBA" id="ARBA00022833"/>
    </source>
</evidence>
<feature type="compositionally biased region" description="Polar residues" evidence="10">
    <location>
        <begin position="461"/>
        <end position="470"/>
    </location>
</feature>
<proteinExistence type="inferred from homology"/>
<keyword evidence="6" id="KW-0863">Zinc-finger</keyword>
<dbReference type="PANTHER" id="PTHR10782">
    <property type="entry name" value="ZINC FINGER MIZ DOMAIN-CONTAINING PROTEIN"/>
    <property type="match status" value="1"/>
</dbReference>
<dbReference type="InterPro" id="IPR004181">
    <property type="entry name" value="Znf_MIZ"/>
</dbReference>
<dbReference type="GO" id="GO:0061665">
    <property type="term" value="F:SUMO ligase activity"/>
    <property type="evidence" value="ECO:0007669"/>
    <property type="project" value="TreeGrafter"/>
</dbReference>
<dbReference type="Pfam" id="PF14324">
    <property type="entry name" value="PINIT"/>
    <property type="match status" value="1"/>
</dbReference>
<dbReference type="OrthoDB" id="10263264at2759"/>
<evidence type="ECO:0000256" key="3">
    <source>
        <dbReference type="ARBA" id="ARBA00005383"/>
    </source>
</evidence>
<evidence type="ECO:0000256" key="1">
    <source>
        <dbReference type="ARBA" id="ARBA00004123"/>
    </source>
</evidence>
<keyword evidence="8" id="KW-0862">Zinc</keyword>
<keyword evidence="7" id="KW-0833">Ubl conjugation pathway</keyword>
<evidence type="ECO:0000256" key="5">
    <source>
        <dbReference type="ARBA" id="ARBA00022723"/>
    </source>
</evidence>
<dbReference type="PROSITE" id="PS51466">
    <property type="entry name" value="PINIT"/>
    <property type="match status" value="1"/>
</dbReference>
<evidence type="ECO:0000256" key="4">
    <source>
        <dbReference type="ARBA" id="ARBA00022679"/>
    </source>
</evidence>
<dbReference type="GO" id="GO:0016925">
    <property type="term" value="P:protein sumoylation"/>
    <property type="evidence" value="ECO:0007669"/>
    <property type="project" value="UniProtKB-UniPathway"/>
</dbReference>
<feature type="compositionally biased region" description="Pro residues" evidence="10">
    <location>
        <begin position="515"/>
        <end position="531"/>
    </location>
</feature>
<feature type="compositionally biased region" description="Low complexity" evidence="10">
    <location>
        <begin position="505"/>
        <end position="514"/>
    </location>
</feature>
<name>A0A7R8WJ83_9CRUS</name>
<dbReference type="InterPro" id="IPR036361">
    <property type="entry name" value="SAP_dom_sf"/>
</dbReference>
<evidence type="ECO:0000256" key="6">
    <source>
        <dbReference type="ARBA" id="ARBA00022771"/>
    </source>
</evidence>
<dbReference type="PROSITE" id="PS50800">
    <property type="entry name" value="SAP"/>
    <property type="match status" value="1"/>
</dbReference>
<comment type="pathway">
    <text evidence="2">Protein modification; protein sumoylation.</text>
</comment>
<feature type="region of interest" description="Disordered" evidence="10">
    <location>
        <begin position="457"/>
        <end position="555"/>
    </location>
</feature>
<organism evidence="11">
    <name type="scientific">Cyprideis torosa</name>
    <dbReference type="NCBI Taxonomy" id="163714"/>
    <lineage>
        <taxon>Eukaryota</taxon>
        <taxon>Metazoa</taxon>
        <taxon>Ecdysozoa</taxon>
        <taxon>Arthropoda</taxon>
        <taxon>Crustacea</taxon>
        <taxon>Oligostraca</taxon>
        <taxon>Ostracoda</taxon>
        <taxon>Podocopa</taxon>
        <taxon>Podocopida</taxon>
        <taxon>Cytherocopina</taxon>
        <taxon>Cytheroidea</taxon>
        <taxon>Cytherideidae</taxon>
        <taxon>Cyprideis</taxon>
    </lineage>
</organism>
<dbReference type="GO" id="GO:0000785">
    <property type="term" value="C:chromatin"/>
    <property type="evidence" value="ECO:0007669"/>
    <property type="project" value="TreeGrafter"/>
</dbReference>
<dbReference type="Gene3D" id="3.30.40.10">
    <property type="entry name" value="Zinc/RING finger domain, C3HC4 (zinc finger)"/>
    <property type="match status" value="1"/>
</dbReference>
<comment type="subcellular location">
    <subcellularLocation>
        <location evidence="1">Nucleus</location>
    </subcellularLocation>
</comment>
<dbReference type="SUPFAM" id="SSF68906">
    <property type="entry name" value="SAP domain"/>
    <property type="match status" value="1"/>
</dbReference>
<dbReference type="Pfam" id="PF02891">
    <property type="entry name" value="zf-MIZ"/>
    <property type="match status" value="1"/>
</dbReference>
<dbReference type="Gene3D" id="2.60.120.780">
    <property type="entry name" value="PINIT domain"/>
    <property type="match status" value="1"/>
</dbReference>
<keyword evidence="4" id="KW-0808">Transferase</keyword>
<comment type="similarity">
    <text evidence="3">Belongs to the PIAS family.</text>
</comment>
<evidence type="ECO:0000256" key="2">
    <source>
        <dbReference type="ARBA" id="ARBA00004718"/>
    </source>
</evidence>
<dbReference type="FunFam" id="2.60.120.780:FF:000001">
    <property type="entry name" value="E3 SUMO-protein ligase PIAS2 isoform X1"/>
    <property type="match status" value="1"/>
</dbReference>
<dbReference type="AlphaFoldDB" id="A0A7R8WJ83"/>
<reference evidence="11" key="1">
    <citation type="submission" date="2020-11" db="EMBL/GenBank/DDBJ databases">
        <authorList>
            <person name="Tran Van P."/>
        </authorList>
    </citation>
    <scope>NUCLEOTIDE SEQUENCE</scope>
</reference>
<evidence type="ECO:0000313" key="11">
    <source>
        <dbReference type="EMBL" id="CAD7231918.1"/>
    </source>
</evidence>
<gene>
    <name evidence="11" type="ORF">CTOB1V02_LOCUS9761</name>
</gene>
<dbReference type="GO" id="GO:0003712">
    <property type="term" value="F:transcription coregulator activity"/>
    <property type="evidence" value="ECO:0007669"/>
    <property type="project" value="TreeGrafter"/>
</dbReference>
<evidence type="ECO:0000256" key="10">
    <source>
        <dbReference type="SAM" id="MobiDB-lite"/>
    </source>
</evidence>
<dbReference type="PROSITE" id="PS51044">
    <property type="entry name" value="ZF_SP_RING"/>
    <property type="match status" value="1"/>
</dbReference>
<dbReference type="InterPro" id="IPR003034">
    <property type="entry name" value="SAP_dom"/>
</dbReference>
<protein>
    <submittedName>
        <fullName evidence="11">Uncharacterized protein</fullName>
    </submittedName>
</protein>
<feature type="region of interest" description="Disordered" evidence="10">
    <location>
        <begin position="270"/>
        <end position="293"/>
    </location>
</feature>
<keyword evidence="9" id="KW-0539">Nucleus</keyword>
<evidence type="ECO:0000256" key="7">
    <source>
        <dbReference type="ARBA" id="ARBA00022786"/>
    </source>
</evidence>
<sequence>MSSHLRNRGNTTRAELENLKRMLLPMRVLELQNLLAHAGMDKLGRKNELLDRCKQLIDTRGHEKGIQDRVMSLYRAANNGAALDHRNSVNPAGINAAGPGRTIPPQHPMPVPRYPNAPATNVAAGFFSQPQYGLQQGQAAFNAPAFTAQTGRPTIPNMPHRPDIVFKRLPFYEVIEELLQPRSLAPSNTGRIQSAHFKFIMTPKQASSISLSSYVTSTSQEWTNQAQLRFCTIPFKEGGKGISEEEKIRDDAFPSGLSVKVNGKLQSLPPLIPTNRQGVEPRRPPKPLDMTSITRLSPVVPNNIDVSWTQEFNTYYAMAIFLVKKLTAEDLIKKIKERGEEPAENVRKFVRSKLDDSDPDVLVAESLRASVLCRVSKRRMTLPIRAFPTCDHIQCFDAETYINMNEKRPKWKCPVCDKETPFDQIRICGLFMEILRSNPAGDEVEFYKDGSWAWVTPPAPVNSTGRSTSPVDEGFEEGNQESADKKKEGDADETIVILDSDDESMTSTKTETMTTPPPQPPAESIQPPPAPASRVESPMDNSGGPDSPEIICLSD</sequence>
<dbReference type="InterPro" id="IPR013083">
    <property type="entry name" value="Znf_RING/FYVE/PHD"/>
</dbReference>
<dbReference type="GO" id="GO:0008270">
    <property type="term" value="F:zinc ion binding"/>
    <property type="evidence" value="ECO:0007669"/>
    <property type="project" value="UniProtKB-KW"/>
</dbReference>
<dbReference type="InterPro" id="IPR038654">
    <property type="entry name" value="PINIT_sf"/>
</dbReference>
<dbReference type="GO" id="GO:0006357">
    <property type="term" value="P:regulation of transcription by RNA polymerase II"/>
    <property type="evidence" value="ECO:0007669"/>
    <property type="project" value="TreeGrafter"/>
</dbReference>